<proteinExistence type="predicted"/>
<evidence type="ECO:0008006" key="3">
    <source>
        <dbReference type="Google" id="ProtNLM"/>
    </source>
</evidence>
<evidence type="ECO:0000313" key="1">
    <source>
        <dbReference type="EMBL" id="KAL3286770.1"/>
    </source>
</evidence>
<protein>
    <recommendedName>
        <fullName evidence="3">Secreted protein</fullName>
    </recommendedName>
</protein>
<reference evidence="1 2" key="1">
    <citation type="journal article" date="2021" name="BMC Biol.">
        <title>Horizontally acquired antibacterial genes associated with adaptive radiation of ladybird beetles.</title>
        <authorList>
            <person name="Li H.S."/>
            <person name="Tang X.F."/>
            <person name="Huang Y.H."/>
            <person name="Xu Z.Y."/>
            <person name="Chen M.L."/>
            <person name="Du X.Y."/>
            <person name="Qiu B.Y."/>
            <person name="Chen P.T."/>
            <person name="Zhang W."/>
            <person name="Slipinski A."/>
            <person name="Escalona H.E."/>
            <person name="Waterhouse R.M."/>
            <person name="Zwick A."/>
            <person name="Pang H."/>
        </authorList>
    </citation>
    <scope>NUCLEOTIDE SEQUENCE [LARGE SCALE GENOMIC DNA]</scope>
    <source>
        <strain evidence="1">SYSU2018</strain>
    </source>
</reference>
<keyword evidence="2" id="KW-1185">Reference proteome</keyword>
<dbReference type="AlphaFoldDB" id="A0ABD2P7A5"/>
<comment type="caution">
    <text evidence="1">The sequence shown here is derived from an EMBL/GenBank/DDBJ whole genome shotgun (WGS) entry which is preliminary data.</text>
</comment>
<gene>
    <name evidence="1" type="ORF">HHI36_001265</name>
</gene>
<organism evidence="1 2">
    <name type="scientific">Cryptolaemus montrouzieri</name>
    <dbReference type="NCBI Taxonomy" id="559131"/>
    <lineage>
        <taxon>Eukaryota</taxon>
        <taxon>Metazoa</taxon>
        <taxon>Ecdysozoa</taxon>
        <taxon>Arthropoda</taxon>
        <taxon>Hexapoda</taxon>
        <taxon>Insecta</taxon>
        <taxon>Pterygota</taxon>
        <taxon>Neoptera</taxon>
        <taxon>Endopterygota</taxon>
        <taxon>Coleoptera</taxon>
        <taxon>Polyphaga</taxon>
        <taxon>Cucujiformia</taxon>
        <taxon>Coccinelloidea</taxon>
        <taxon>Coccinellidae</taxon>
        <taxon>Scymninae</taxon>
        <taxon>Scymnini</taxon>
        <taxon>Cryptolaemus</taxon>
    </lineage>
</organism>
<evidence type="ECO:0000313" key="2">
    <source>
        <dbReference type="Proteomes" id="UP001516400"/>
    </source>
</evidence>
<sequence length="96" mass="11489">MLLFGLFLLKSILRCNCLILIILFPSFWFRQVHIYLFCVRSFQGLFRGLWRLEFLCSSRLFLLDASSCRVYSYFARGSYSVFSVLVPRLHLRCFEQ</sequence>
<name>A0ABD2P7A5_9CUCU</name>
<accession>A0ABD2P7A5</accession>
<dbReference type="Proteomes" id="UP001516400">
    <property type="component" value="Unassembled WGS sequence"/>
</dbReference>
<dbReference type="EMBL" id="JABFTP020000185">
    <property type="protein sequence ID" value="KAL3286770.1"/>
    <property type="molecule type" value="Genomic_DNA"/>
</dbReference>